<dbReference type="InterPro" id="IPR003317">
    <property type="entry name" value="Cyt-d_oxidase_su2"/>
</dbReference>
<gene>
    <name evidence="8" type="ORF">HKK74_23055</name>
</gene>
<name>A0ABR7LU22_9ACTN</name>
<accession>A0ABR7LU22</accession>
<feature type="transmembrane region" description="Helical" evidence="7">
    <location>
        <begin position="146"/>
        <end position="169"/>
    </location>
</feature>
<dbReference type="EMBL" id="JABVEC010000018">
    <property type="protein sequence ID" value="MBC6468352.1"/>
    <property type="molecule type" value="Genomic_DNA"/>
</dbReference>
<comment type="caution">
    <text evidence="8">The sequence shown here is derived from an EMBL/GenBank/DDBJ whole genome shotgun (WGS) entry which is preliminary data.</text>
</comment>
<feature type="transmembrane region" description="Helical" evidence="7">
    <location>
        <begin position="222"/>
        <end position="245"/>
    </location>
</feature>
<feature type="transmembrane region" description="Helical" evidence="7">
    <location>
        <begin position="42"/>
        <end position="68"/>
    </location>
</feature>
<dbReference type="RefSeq" id="WP_187245360.1">
    <property type="nucleotide sequence ID" value="NZ_BAAAOK010000015.1"/>
</dbReference>
<dbReference type="PANTHER" id="PTHR43141:SF4">
    <property type="entry name" value="CYTOCHROME BD2 SUBUNIT II"/>
    <property type="match status" value="1"/>
</dbReference>
<feature type="transmembrane region" description="Helical" evidence="7">
    <location>
        <begin position="80"/>
        <end position="100"/>
    </location>
</feature>
<reference evidence="8 9" key="1">
    <citation type="submission" date="2020-06" db="EMBL/GenBank/DDBJ databases">
        <title>Actinomadura xiongansis sp. nov., isolated from soil of Baiyangdian.</title>
        <authorList>
            <person name="Zhang X."/>
        </authorList>
    </citation>
    <scope>NUCLEOTIDE SEQUENCE [LARGE SCALE GENOMIC DNA]</scope>
    <source>
        <strain evidence="8 9">HBUM206468</strain>
    </source>
</reference>
<keyword evidence="3" id="KW-1003">Cell membrane</keyword>
<protein>
    <submittedName>
        <fullName evidence="8">Cytochrome d ubiquinol oxidase subunit II</fullName>
    </submittedName>
</protein>
<evidence type="ECO:0000256" key="1">
    <source>
        <dbReference type="ARBA" id="ARBA00004651"/>
    </source>
</evidence>
<keyword evidence="6 7" id="KW-0472">Membrane</keyword>
<evidence type="ECO:0000256" key="6">
    <source>
        <dbReference type="ARBA" id="ARBA00023136"/>
    </source>
</evidence>
<evidence type="ECO:0000313" key="9">
    <source>
        <dbReference type="Proteomes" id="UP000805614"/>
    </source>
</evidence>
<keyword evidence="4 7" id="KW-0812">Transmembrane</keyword>
<proteinExistence type="inferred from homology"/>
<dbReference type="Proteomes" id="UP000805614">
    <property type="component" value="Unassembled WGS sequence"/>
</dbReference>
<feature type="transmembrane region" description="Helical" evidence="7">
    <location>
        <begin position="190"/>
        <end position="210"/>
    </location>
</feature>
<dbReference type="Pfam" id="PF02322">
    <property type="entry name" value="Cyt_bd_oxida_II"/>
    <property type="match status" value="1"/>
</dbReference>
<evidence type="ECO:0000256" key="5">
    <source>
        <dbReference type="ARBA" id="ARBA00022989"/>
    </source>
</evidence>
<evidence type="ECO:0000256" key="7">
    <source>
        <dbReference type="SAM" id="Phobius"/>
    </source>
</evidence>
<comment type="subcellular location">
    <subcellularLocation>
        <location evidence="1">Cell membrane</location>
        <topology evidence="1">Multi-pass membrane protein</topology>
    </subcellularLocation>
</comment>
<keyword evidence="5 7" id="KW-1133">Transmembrane helix</keyword>
<dbReference type="PANTHER" id="PTHR43141">
    <property type="entry name" value="CYTOCHROME BD2 SUBUNIT II"/>
    <property type="match status" value="1"/>
</dbReference>
<evidence type="ECO:0000313" key="8">
    <source>
        <dbReference type="EMBL" id="MBC6468352.1"/>
    </source>
</evidence>
<feature type="transmembrane region" description="Helical" evidence="7">
    <location>
        <begin position="6"/>
        <end position="33"/>
    </location>
</feature>
<comment type="similarity">
    <text evidence="2">Belongs to the cytochrome ubiquinol oxidase subunit 2 family.</text>
</comment>
<sequence length="255" mass="27625">MEVLAIGLLAFVAIGYFVLAGTDLGTGMALFFLGRNARERRLVIASFAPFFLGNEVWLILTAGLLVGLFPTLEGELFTELFVVVAALLTGWVIRDAGLWLRGRLDAVRWQTFWDGAITTGSWLVTGAWGWAIGSLLLYRLEPEASLFPLIGVGAAWALFGLHGAAFAALRLHDAPHGRARALSGPSGERITFLLTSAGMTLLPLVAAARLPLRDNVTESASWLAVTTAVVLPLLVAAQAWVWWLFRHRVTGPTYL</sequence>
<organism evidence="8 9">
    <name type="scientific">Actinomadura alba</name>
    <dbReference type="NCBI Taxonomy" id="406431"/>
    <lineage>
        <taxon>Bacteria</taxon>
        <taxon>Bacillati</taxon>
        <taxon>Actinomycetota</taxon>
        <taxon>Actinomycetes</taxon>
        <taxon>Streptosporangiales</taxon>
        <taxon>Thermomonosporaceae</taxon>
        <taxon>Actinomadura</taxon>
    </lineage>
</organism>
<evidence type="ECO:0000256" key="4">
    <source>
        <dbReference type="ARBA" id="ARBA00022692"/>
    </source>
</evidence>
<evidence type="ECO:0000256" key="2">
    <source>
        <dbReference type="ARBA" id="ARBA00007543"/>
    </source>
</evidence>
<evidence type="ECO:0000256" key="3">
    <source>
        <dbReference type="ARBA" id="ARBA00022475"/>
    </source>
</evidence>
<feature type="transmembrane region" description="Helical" evidence="7">
    <location>
        <begin position="121"/>
        <end position="140"/>
    </location>
</feature>
<keyword evidence="9" id="KW-1185">Reference proteome</keyword>